<dbReference type="Proteomes" id="UP001352263">
    <property type="component" value="Unassembled WGS sequence"/>
</dbReference>
<comment type="caution">
    <text evidence="2">The sequence shown here is derived from an EMBL/GenBank/DDBJ whole genome shotgun (WGS) entry which is preliminary data.</text>
</comment>
<accession>A0ABU6J7W3</accession>
<evidence type="ECO:0000313" key="3">
    <source>
        <dbReference type="Proteomes" id="UP001352263"/>
    </source>
</evidence>
<dbReference type="InterPro" id="IPR035069">
    <property type="entry name" value="TTHA1013/TTHA0281-like"/>
</dbReference>
<organism evidence="2 3">
    <name type="scientific">Noviherbaspirillum album</name>
    <dbReference type="NCBI Taxonomy" id="3080276"/>
    <lineage>
        <taxon>Bacteria</taxon>
        <taxon>Pseudomonadati</taxon>
        <taxon>Pseudomonadota</taxon>
        <taxon>Betaproteobacteria</taxon>
        <taxon>Burkholderiales</taxon>
        <taxon>Oxalobacteraceae</taxon>
        <taxon>Noviherbaspirillum</taxon>
    </lineage>
</organism>
<sequence>MQLRHSIHLYFDNGRYIAVVPDHPDCRADGASYAEALGRLESMLQRSARGLPANTSSTSNTSDVSGAAGTDTGSRCRSSAIKARLMAKFGRLSNRQLAARIGIVAPDAPVMLSSALGGRGSRQVRCAIALALDELPSILWPDSSSRVRAIDDSCFLDARRTVSEVSPSAIAQAANGVYAG</sequence>
<keyword evidence="3" id="KW-1185">Reference proteome</keyword>
<proteinExistence type="predicted"/>
<dbReference type="EMBL" id="JAWIIV010000008">
    <property type="protein sequence ID" value="MEC4719724.1"/>
    <property type="molecule type" value="Genomic_DNA"/>
</dbReference>
<name>A0ABU6J7W3_9BURK</name>
<feature type="region of interest" description="Disordered" evidence="1">
    <location>
        <begin position="48"/>
        <end position="74"/>
    </location>
</feature>
<reference evidence="2 3" key="1">
    <citation type="submission" date="2023-10" db="EMBL/GenBank/DDBJ databases">
        <title>Noviherbaspirillum sp. CPCC 100848 genome assembly.</title>
        <authorList>
            <person name="Li X.Y."/>
            <person name="Fang X.M."/>
        </authorList>
    </citation>
    <scope>NUCLEOTIDE SEQUENCE [LARGE SCALE GENOMIC DNA]</scope>
    <source>
        <strain evidence="2 3">CPCC 100848</strain>
    </source>
</reference>
<evidence type="ECO:0000256" key="1">
    <source>
        <dbReference type="SAM" id="MobiDB-lite"/>
    </source>
</evidence>
<evidence type="ECO:0008006" key="4">
    <source>
        <dbReference type="Google" id="ProtNLM"/>
    </source>
</evidence>
<dbReference type="RefSeq" id="WP_326506440.1">
    <property type="nucleotide sequence ID" value="NZ_JAWIIV010000008.1"/>
</dbReference>
<evidence type="ECO:0000313" key="2">
    <source>
        <dbReference type="EMBL" id="MEC4719724.1"/>
    </source>
</evidence>
<protein>
    <recommendedName>
        <fullName evidence="4">Transcriptional regulator</fullName>
    </recommendedName>
</protein>
<dbReference type="SUPFAM" id="SSF143100">
    <property type="entry name" value="TTHA1013/TTHA0281-like"/>
    <property type="match status" value="1"/>
</dbReference>
<gene>
    <name evidence="2" type="ORF">RY831_11240</name>
</gene>